<dbReference type="OrthoDB" id="9815647at2"/>
<dbReference type="InterPro" id="IPR006963">
    <property type="entry name" value="Mopterin_OxRdtase_4Fe-4S_dom"/>
</dbReference>
<feature type="region of interest" description="Disordered" evidence="9">
    <location>
        <begin position="430"/>
        <end position="460"/>
    </location>
</feature>
<dbReference type="Gene3D" id="3.40.228.10">
    <property type="entry name" value="Dimethylsulfoxide Reductase, domain 2"/>
    <property type="match status" value="1"/>
</dbReference>
<keyword evidence="4" id="KW-0004">4Fe-4S</keyword>
<keyword evidence="5" id="KW-0479">Metal-binding</keyword>
<keyword evidence="12" id="KW-1185">Reference proteome</keyword>
<comment type="similarity">
    <text evidence="3">Belongs to the prokaryotic molybdopterin-containing oxidoreductase family.</text>
</comment>
<evidence type="ECO:0000256" key="8">
    <source>
        <dbReference type="ARBA" id="ARBA00023014"/>
    </source>
</evidence>
<keyword evidence="7" id="KW-0408">Iron</keyword>
<dbReference type="Gene3D" id="3.40.50.740">
    <property type="match status" value="1"/>
</dbReference>
<dbReference type="EMBL" id="SWJE01000015">
    <property type="protein sequence ID" value="TKC83090.1"/>
    <property type="molecule type" value="Genomic_DNA"/>
</dbReference>
<evidence type="ECO:0000256" key="7">
    <source>
        <dbReference type="ARBA" id="ARBA00023004"/>
    </source>
</evidence>
<dbReference type="InterPro" id="IPR009010">
    <property type="entry name" value="Asp_de-COase-like_dom_sf"/>
</dbReference>
<evidence type="ECO:0000259" key="10">
    <source>
        <dbReference type="PROSITE" id="PS51669"/>
    </source>
</evidence>
<dbReference type="SMART" id="SM00926">
    <property type="entry name" value="Molybdop_Fe4S4"/>
    <property type="match status" value="1"/>
</dbReference>
<dbReference type="InterPro" id="IPR006656">
    <property type="entry name" value="Mopterin_OxRdtase"/>
</dbReference>
<evidence type="ECO:0000256" key="3">
    <source>
        <dbReference type="ARBA" id="ARBA00010312"/>
    </source>
</evidence>
<dbReference type="GO" id="GO:0016491">
    <property type="term" value="F:oxidoreductase activity"/>
    <property type="evidence" value="ECO:0007669"/>
    <property type="project" value="UniProtKB-KW"/>
</dbReference>
<dbReference type="GO" id="GO:0030313">
    <property type="term" value="C:cell envelope"/>
    <property type="evidence" value="ECO:0007669"/>
    <property type="project" value="UniProtKB-SubCell"/>
</dbReference>
<evidence type="ECO:0000256" key="6">
    <source>
        <dbReference type="ARBA" id="ARBA00023002"/>
    </source>
</evidence>
<feature type="compositionally biased region" description="Pro residues" evidence="9">
    <location>
        <begin position="437"/>
        <end position="448"/>
    </location>
</feature>
<dbReference type="Gene3D" id="3.30.200.210">
    <property type="match status" value="1"/>
</dbReference>
<comment type="subcellular location">
    <subcellularLocation>
        <location evidence="2">Cell envelope</location>
    </subcellularLocation>
</comment>
<dbReference type="SUPFAM" id="SSF53706">
    <property type="entry name" value="Formate dehydrogenase/DMSO reductase, domains 1-3"/>
    <property type="match status" value="1"/>
</dbReference>
<keyword evidence="6" id="KW-0560">Oxidoreductase</keyword>
<dbReference type="Proteomes" id="UP000305539">
    <property type="component" value="Unassembled WGS sequence"/>
</dbReference>
<sequence>MEHRARTQNETLEVKTTTCYMCACRCGIRVHLRDGEVRYIDGNPEHPLNQGVICAKGSSGIMKQYSPARLTQPLMRKPGAERGAAQFEPVTWDVAFATLEKRLAHLRATDPKKFALFTGRDQMQALTGLFAKQFGTPNYAAHGGFCSVNMAAGMIYTMGGSFWEFGGPDLERAKLFFMIGTAEDHHSNPLKIAISKFKREGGRFIAINPVRTGYAAIADEWIPIRPGTDGALFMALIRELIETDAYDRDFVTRYTNAAELLDMDEARNTFGLFVRDPGTPVGNPLFPQNRMWWDPATQRAVVHHTPGVTPALEGRYTLADGTPVAPSFALLREQVAECTPEWAAEITGIAADTIRRLAREMADSARDHKITLPIPWTDAWGETHDTVTGNPIAFHAMRGLAAHSNGFQSIRALSILMSIMGTIDRPGGFRHKSPYPRAVPPSAKPPNHPDAVKPNTPLASGPLGWPAAPEDLFVDDDGKPCRIDKAFSWEYPLAVHGLMHSVITNAWRGDPYPIDTLLIFMANMAWNSSMNTVEVRKMLTDKHESGEYKIPFIVVADAFQSEMTAFADLILPDTTYLERHDAMSMLDRPISEYDGPVDSVRVPVVPQTGECKPFQEVLIELGSRLKLPAFTNEDGTRKYRDYPEFIVNFQTAPGSGVGFLAGWRGKDGDKALVGEPNPRQWEQYAKHNCVFHYTLPETLQYMRNCNGPYLKWAVERGFRKFGEPIVIQLYSDVLQKFRLAARGKTMGRQPPDHLRARIERYFDPLPFWYPPLENAATDTARYPLAAITQRPMAMYHSWDSQNAWLRQIHGENYLYMNPRMAQENGIEDGGWIYVESQWGKVRCMARYSEAVEPGTVWTWNAIGKAAGAWNLGPDANEAKRGFLLNHLITDELPDDTPSAAPGARMSNSDPVTGQAAWYDVRVRVYPAEADAGHTLPQFAPMTALPGSTGAGMVERVVQAYFAGRGEFAKRLKQAVKPAKREAS</sequence>
<dbReference type="SUPFAM" id="SSF50692">
    <property type="entry name" value="ADC-like"/>
    <property type="match status" value="1"/>
</dbReference>
<evidence type="ECO:0000256" key="2">
    <source>
        <dbReference type="ARBA" id="ARBA00004196"/>
    </source>
</evidence>
<gene>
    <name evidence="11" type="ORF">FAZ69_25690</name>
</gene>
<name>A0A4V6WQ51_9BURK</name>
<accession>A0A4V6WQ51</accession>
<dbReference type="CDD" id="cd02783">
    <property type="entry name" value="MopB_CT_2"/>
    <property type="match status" value="1"/>
</dbReference>
<proteinExistence type="inferred from homology"/>
<dbReference type="GO" id="GO:0043546">
    <property type="term" value="F:molybdopterin cofactor binding"/>
    <property type="evidence" value="ECO:0007669"/>
    <property type="project" value="InterPro"/>
</dbReference>
<evidence type="ECO:0000313" key="12">
    <source>
        <dbReference type="Proteomes" id="UP000305539"/>
    </source>
</evidence>
<protein>
    <submittedName>
        <fullName evidence="11">Formate dehydrogenase</fullName>
    </submittedName>
</protein>
<dbReference type="PANTHER" id="PTHR43598:SF5">
    <property type="entry name" value="DMSO REDUCTASE CHAIN A"/>
    <property type="match status" value="1"/>
</dbReference>
<comment type="cofactor">
    <cofactor evidence="1">
        <name>[4Fe-4S] cluster</name>
        <dbReference type="ChEBI" id="CHEBI:49883"/>
    </cofactor>
</comment>
<evidence type="ECO:0000256" key="5">
    <source>
        <dbReference type="ARBA" id="ARBA00022723"/>
    </source>
</evidence>
<dbReference type="Gene3D" id="2.40.40.20">
    <property type="match status" value="1"/>
</dbReference>
<dbReference type="Pfam" id="PF00384">
    <property type="entry name" value="Molybdopterin"/>
    <property type="match status" value="1"/>
</dbReference>
<dbReference type="InterPro" id="IPR006657">
    <property type="entry name" value="MoPterin_dinucl-bd_dom"/>
</dbReference>
<dbReference type="GO" id="GO:0046872">
    <property type="term" value="F:metal ion binding"/>
    <property type="evidence" value="ECO:0007669"/>
    <property type="project" value="UniProtKB-KW"/>
</dbReference>
<dbReference type="RefSeq" id="WP_136897903.1">
    <property type="nucleotide sequence ID" value="NZ_SWJE01000015.1"/>
</dbReference>
<comment type="caution">
    <text evidence="11">The sequence shown here is derived from an EMBL/GenBank/DDBJ whole genome shotgun (WGS) entry which is preliminary data.</text>
</comment>
<dbReference type="Pfam" id="PF04879">
    <property type="entry name" value="Molybdop_Fe4S4"/>
    <property type="match status" value="1"/>
</dbReference>
<dbReference type="AlphaFoldDB" id="A0A4V6WQ51"/>
<evidence type="ECO:0000256" key="9">
    <source>
        <dbReference type="SAM" id="MobiDB-lite"/>
    </source>
</evidence>
<dbReference type="PROSITE" id="PS51669">
    <property type="entry name" value="4FE4S_MOW_BIS_MGD"/>
    <property type="match status" value="1"/>
</dbReference>
<reference evidence="11 12" key="1">
    <citation type="submission" date="2019-04" db="EMBL/GenBank/DDBJ databases">
        <title>Trinickia sp. 7GSK02, isolated from subtropical forest soil.</title>
        <authorList>
            <person name="Gao Z.-H."/>
            <person name="Qiu L.-H."/>
        </authorList>
    </citation>
    <scope>NUCLEOTIDE SEQUENCE [LARGE SCALE GENOMIC DNA]</scope>
    <source>
        <strain evidence="11 12">7GSK02</strain>
    </source>
</reference>
<evidence type="ECO:0000256" key="4">
    <source>
        <dbReference type="ARBA" id="ARBA00022485"/>
    </source>
</evidence>
<evidence type="ECO:0000256" key="1">
    <source>
        <dbReference type="ARBA" id="ARBA00001966"/>
    </source>
</evidence>
<organism evidence="11 12">
    <name type="scientific">Trinickia terrae</name>
    <dbReference type="NCBI Taxonomy" id="2571161"/>
    <lineage>
        <taxon>Bacteria</taxon>
        <taxon>Pseudomonadati</taxon>
        <taxon>Pseudomonadota</taxon>
        <taxon>Betaproteobacteria</taxon>
        <taxon>Burkholderiales</taxon>
        <taxon>Burkholderiaceae</taxon>
        <taxon>Trinickia</taxon>
    </lineage>
</organism>
<keyword evidence="8" id="KW-0411">Iron-sulfur</keyword>
<dbReference type="Pfam" id="PF01568">
    <property type="entry name" value="Molydop_binding"/>
    <property type="match status" value="1"/>
</dbReference>
<dbReference type="GO" id="GO:0051539">
    <property type="term" value="F:4 iron, 4 sulfur cluster binding"/>
    <property type="evidence" value="ECO:0007669"/>
    <property type="project" value="UniProtKB-KW"/>
</dbReference>
<feature type="domain" description="4Fe-4S Mo/W bis-MGD-type" evidence="10">
    <location>
        <begin position="12"/>
        <end position="68"/>
    </location>
</feature>
<dbReference type="PANTHER" id="PTHR43598">
    <property type="entry name" value="TUNGSTEN-CONTAINING FORMYLMETHANOFURAN DEHYDROGENASE 2 SUBUNIT B"/>
    <property type="match status" value="1"/>
</dbReference>
<evidence type="ECO:0000313" key="11">
    <source>
        <dbReference type="EMBL" id="TKC83090.1"/>
    </source>
</evidence>